<name>A0AA40DMZ4_9PEZI</name>
<dbReference type="AlphaFoldDB" id="A0AA40DMZ4"/>
<evidence type="ECO:0000313" key="3">
    <source>
        <dbReference type="Proteomes" id="UP001172101"/>
    </source>
</evidence>
<organism evidence="2 3">
    <name type="scientific">Lasiosphaeria miniovina</name>
    <dbReference type="NCBI Taxonomy" id="1954250"/>
    <lineage>
        <taxon>Eukaryota</taxon>
        <taxon>Fungi</taxon>
        <taxon>Dikarya</taxon>
        <taxon>Ascomycota</taxon>
        <taxon>Pezizomycotina</taxon>
        <taxon>Sordariomycetes</taxon>
        <taxon>Sordariomycetidae</taxon>
        <taxon>Sordariales</taxon>
        <taxon>Lasiosphaeriaceae</taxon>
        <taxon>Lasiosphaeria</taxon>
    </lineage>
</organism>
<dbReference type="EMBL" id="JAUIRO010000007">
    <property type="protein sequence ID" value="KAK0706792.1"/>
    <property type="molecule type" value="Genomic_DNA"/>
</dbReference>
<proteinExistence type="predicted"/>
<dbReference type="RefSeq" id="XP_060291886.1">
    <property type="nucleotide sequence ID" value="XM_060435224.1"/>
</dbReference>
<feature type="compositionally biased region" description="Basic and acidic residues" evidence="1">
    <location>
        <begin position="56"/>
        <end position="66"/>
    </location>
</feature>
<feature type="region of interest" description="Disordered" evidence="1">
    <location>
        <begin position="56"/>
        <end position="81"/>
    </location>
</feature>
<dbReference type="Proteomes" id="UP001172101">
    <property type="component" value="Unassembled WGS sequence"/>
</dbReference>
<reference evidence="2" key="1">
    <citation type="submission" date="2023-06" db="EMBL/GenBank/DDBJ databases">
        <title>Genome-scale phylogeny and comparative genomics of the fungal order Sordariales.</title>
        <authorList>
            <consortium name="Lawrence Berkeley National Laboratory"/>
            <person name="Hensen N."/>
            <person name="Bonometti L."/>
            <person name="Westerberg I."/>
            <person name="Brannstrom I.O."/>
            <person name="Guillou S."/>
            <person name="Cros-Aarteil S."/>
            <person name="Calhoun S."/>
            <person name="Haridas S."/>
            <person name="Kuo A."/>
            <person name="Mondo S."/>
            <person name="Pangilinan J."/>
            <person name="Riley R."/>
            <person name="LaButti K."/>
            <person name="Andreopoulos B."/>
            <person name="Lipzen A."/>
            <person name="Chen C."/>
            <person name="Yanf M."/>
            <person name="Daum C."/>
            <person name="Ng V."/>
            <person name="Clum A."/>
            <person name="Steindorff A."/>
            <person name="Ohm R."/>
            <person name="Martin F."/>
            <person name="Silar P."/>
            <person name="Natvig D."/>
            <person name="Lalanne C."/>
            <person name="Gautier V."/>
            <person name="Ament-velasquez S.L."/>
            <person name="Kruys A."/>
            <person name="Hutchinson M.I."/>
            <person name="Powell A.J."/>
            <person name="Barry K."/>
            <person name="Miller A.N."/>
            <person name="Grigoriev I.V."/>
            <person name="Debuchy R."/>
            <person name="Gladieux P."/>
            <person name="Thoren M.H."/>
            <person name="Johannesson H."/>
        </authorList>
    </citation>
    <scope>NUCLEOTIDE SEQUENCE</scope>
    <source>
        <strain evidence="2">SMH2392-1A</strain>
    </source>
</reference>
<keyword evidence="3" id="KW-1185">Reference proteome</keyword>
<sequence>MLIIAFREKRSSFRILRRSGTPLCYLLAPLFLTEVWPPTTIPIYVSTCFGSNEKRARQKRQLEERARGKKKGGPHLHRRWPPAESLFGTLVQSGKGGALIARTGGRRHGCSQNEQIAKCWVSFFLSGEASKTS</sequence>
<dbReference type="GeneID" id="85318494"/>
<evidence type="ECO:0000256" key="1">
    <source>
        <dbReference type="SAM" id="MobiDB-lite"/>
    </source>
</evidence>
<feature type="compositionally biased region" description="Basic residues" evidence="1">
    <location>
        <begin position="67"/>
        <end position="80"/>
    </location>
</feature>
<protein>
    <submittedName>
        <fullName evidence="2">Uncharacterized protein</fullName>
    </submittedName>
</protein>
<evidence type="ECO:0000313" key="2">
    <source>
        <dbReference type="EMBL" id="KAK0706792.1"/>
    </source>
</evidence>
<comment type="caution">
    <text evidence="2">The sequence shown here is derived from an EMBL/GenBank/DDBJ whole genome shotgun (WGS) entry which is preliminary data.</text>
</comment>
<gene>
    <name evidence="2" type="ORF">B0T26DRAFT_473175</name>
</gene>
<accession>A0AA40DMZ4</accession>